<sequence length="494" mass="55681">MAFTQSMVLNLSGSAAVGLFAFAVFVYTYSSRIVKPRDPPNTPITVPYLFPWIGSFFTFNKDPLECLKQYHLSYGKYYKIYAAGRAVVVITDPDGVASISRDTTKHLDHKLVFSQILHGIAGFGSSIDFIQDLLDSKIFPIVKTSLSPALMSEVTGTVDSLIPLELERFYTSNSKATSLNLLEVIGRPIYNAGSLALFGPTFPLDSFHDFLELDSFLPQLLTRLPFIAQRGRFARLRMVSHLEKYIEEWWATDGTQDIPHASTTVMLSLTELKAAQVSRRDAAGTLLLFLWGFHSNMWFMIFWLLTHLVVDRTSMTRMISEIESFRAKHSLDQLDDPHCTPPLLESAIQETLRWATTSTTARYATEDTAVVVDGTPVPIMKGEYVLGDIRAVHYDPEVYEHPYEFKIDRYVTKNDDRLAAPKPSPWGRGKHMCVGRHVAVHAMRRFAVELLSTYDIVPTKPSSDGPKIPSINTRHFLGSLKSTEDFQILLSRRA</sequence>
<dbReference type="PROSITE" id="PS00086">
    <property type="entry name" value="CYTOCHROME_P450"/>
    <property type="match status" value="1"/>
</dbReference>
<feature type="binding site" description="axial binding residue" evidence="6">
    <location>
        <position position="433"/>
    </location>
    <ligand>
        <name>heme</name>
        <dbReference type="ChEBI" id="CHEBI:30413"/>
    </ligand>
    <ligandPart>
        <name>Fe</name>
        <dbReference type="ChEBI" id="CHEBI:18248"/>
    </ligandPart>
</feature>
<dbReference type="InterPro" id="IPR001128">
    <property type="entry name" value="Cyt_P450"/>
</dbReference>
<dbReference type="InterPro" id="IPR036396">
    <property type="entry name" value="Cyt_P450_sf"/>
</dbReference>
<evidence type="ECO:0000256" key="5">
    <source>
        <dbReference type="ARBA" id="ARBA00023004"/>
    </source>
</evidence>
<evidence type="ECO:0000256" key="3">
    <source>
        <dbReference type="ARBA" id="ARBA00022617"/>
    </source>
</evidence>
<keyword evidence="8" id="KW-1133">Transmembrane helix</keyword>
<dbReference type="GO" id="GO:0016705">
    <property type="term" value="F:oxidoreductase activity, acting on paired donors, with incorporation or reduction of molecular oxygen"/>
    <property type="evidence" value="ECO:0007669"/>
    <property type="project" value="InterPro"/>
</dbReference>
<dbReference type="InterPro" id="IPR017972">
    <property type="entry name" value="Cyt_P450_CS"/>
</dbReference>
<proteinExistence type="inferred from homology"/>
<dbReference type="EMBL" id="JAACJL010000046">
    <property type="protein sequence ID" value="KAF4613011.1"/>
    <property type="molecule type" value="Genomic_DNA"/>
</dbReference>
<feature type="transmembrane region" description="Helical" evidence="8">
    <location>
        <begin position="286"/>
        <end position="310"/>
    </location>
</feature>
<comment type="similarity">
    <text evidence="2 7">Belongs to the cytochrome P450 family.</text>
</comment>
<keyword evidence="8" id="KW-0812">Transmembrane</keyword>
<feature type="transmembrane region" description="Helical" evidence="8">
    <location>
        <begin position="7"/>
        <end position="29"/>
    </location>
</feature>
<dbReference type="GO" id="GO:0005506">
    <property type="term" value="F:iron ion binding"/>
    <property type="evidence" value="ECO:0007669"/>
    <property type="project" value="InterPro"/>
</dbReference>
<organism evidence="9 10">
    <name type="scientific">Agrocybe pediades</name>
    <dbReference type="NCBI Taxonomy" id="84607"/>
    <lineage>
        <taxon>Eukaryota</taxon>
        <taxon>Fungi</taxon>
        <taxon>Dikarya</taxon>
        <taxon>Basidiomycota</taxon>
        <taxon>Agaricomycotina</taxon>
        <taxon>Agaricomycetes</taxon>
        <taxon>Agaricomycetidae</taxon>
        <taxon>Agaricales</taxon>
        <taxon>Agaricineae</taxon>
        <taxon>Strophariaceae</taxon>
        <taxon>Agrocybe</taxon>
    </lineage>
</organism>
<accession>A0A8H4QLI8</accession>
<keyword evidence="3 6" id="KW-0349">Heme</keyword>
<dbReference type="PRINTS" id="PR00465">
    <property type="entry name" value="EP450IV"/>
</dbReference>
<evidence type="ECO:0000256" key="4">
    <source>
        <dbReference type="ARBA" id="ARBA00022723"/>
    </source>
</evidence>
<name>A0A8H4QLI8_9AGAR</name>
<comment type="cofactor">
    <cofactor evidence="1 6">
        <name>heme</name>
        <dbReference type="ChEBI" id="CHEBI:30413"/>
    </cofactor>
</comment>
<dbReference type="Proteomes" id="UP000521872">
    <property type="component" value="Unassembled WGS sequence"/>
</dbReference>
<dbReference type="GO" id="GO:0008395">
    <property type="term" value="F:steroid hydroxylase activity"/>
    <property type="evidence" value="ECO:0007669"/>
    <property type="project" value="TreeGrafter"/>
</dbReference>
<evidence type="ECO:0000256" key="1">
    <source>
        <dbReference type="ARBA" id="ARBA00001971"/>
    </source>
</evidence>
<evidence type="ECO:0000256" key="7">
    <source>
        <dbReference type="RuleBase" id="RU000461"/>
    </source>
</evidence>
<dbReference type="InterPro" id="IPR050529">
    <property type="entry name" value="CYP450_sterol_14alpha_dmase"/>
</dbReference>
<gene>
    <name evidence="9" type="ORF">D9613_010974</name>
</gene>
<dbReference type="PANTHER" id="PTHR24304">
    <property type="entry name" value="CYTOCHROME P450 FAMILY 7"/>
    <property type="match status" value="1"/>
</dbReference>
<evidence type="ECO:0008006" key="11">
    <source>
        <dbReference type="Google" id="ProtNLM"/>
    </source>
</evidence>
<dbReference type="Gene3D" id="1.10.630.10">
    <property type="entry name" value="Cytochrome P450"/>
    <property type="match status" value="1"/>
</dbReference>
<dbReference type="Pfam" id="PF00067">
    <property type="entry name" value="p450"/>
    <property type="match status" value="1"/>
</dbReference>
<dbReference type="InterPro" id="IPR002403">
    <property type="entry name" value="Cyt_P450_E_grp-IV"/>
</dbReference>
<keyword evidence="7" id="KW-0503">Monooxygenase</keyword>
<dbReference type="SUPFAM" id="SSF48264">
    <property type="entry name" value="Cytochrome P450"/>
    <property type="match status" value="1"/>
</dbReference>
<evidence type="ECO:0000256" key="2">
    <source>
        <dbReference type="ARBA" id="ARBA00010617"/>
    </source>
</evidence>
<evidence type="ECO:0000313" key="10">
    <source>
        <dbReference type="Proteomes" id="UP000521872"/>
    </source>
</evidence>
<evidence type="ECO:0000313" key="9">
    <source>
        <dbReference type="EMBL" id="KAF4613011.1"/>
    </source>
</evidence>
<comment type="caution">
    <text evidence="9">The sequence shown here is derived from an EMBL/GenBank/DDBJ whole genome shotgun (WGS) entry which is preliminary data.</text>
</comment>
<protein>
    <recommendedName>
        <fullName evidence="11">Cytochrome P450</fullName>
    </recommendedName>
</protein>
<keyword evidence="8" id="KW-0472">Membrane</keyword>
<dbReference type="AlphaFoldDB" id="A0A8H4QLI8"/>
<dbReference type="GO" id="GO:0020037">
    <property type="term" value="F:heme binding"/>
    <property type="evidence" value="ECO:0007669"/>
    <property type="project" value="InterPro"/>
</dbReference>
<evidence type="ECO:0000256" key="8">
    <source>
        <dbReference type="SAM" id="Phobius"/>
    </source>
</evidence>
<dbReference type="PANTHER" id="PTHR24304:SF2">
    <property type="entry name" value="24-HYDROXYCHOLESTEROL 7-ALPHA-HYDROXYLASE"/>
    <property type="match status" value="1"/>
</dbReference>
<reference evidence="9 10" key="1">
    <citation type="submission" date="2019-12" db="EMBL/GenBank/DDBJ databases">
        <authorList>
            <person name="Floudas D."/>
            <person name="Bentzer J."/>
            <person name="Ahren D."/>
            <person name="Johansson T."/>
            <person name="Persson P."/>
            <person name="Tunlid A."/>
        </authorList>
    </citation>
    <scope>NUCLEOTIDE SEQUENCE [LARGE SCALE GENOMIC DNA]</scope>
    <source>
        <strain evidence="9 10">CBS 102.39</strain>
    </source>
</reference>
<keyword evidence="7" id="KW-0560">Oxidoreductase</keyword>
<keyword evidence="5 6" id="KW-0408">Iron</keyword>
<keyword evidence="10" id="KW-1185">Reference proteome</keyword>
<evidence type="ECO:0000256" key="6">
    <source>
        <dbReference type="PIRSR" id="PIRSR602403-1"/>
    </source>
</evidence>
<keyword evidence="4 6" id="KW-0479">Metal-binding</keyword>